<dbReference type="InterPro" id="IPR001245">
    <property type="entry name" value="Ser-Thr/Tyr_kinase_cat_dom"/>
</dbReference>
<dbReference type="Proteomes" id="UP001630127">
    <property type="component" value="Unassembled WGS sequence"/>
</dbReference>
<protein>
    <recommendedName>
        <fullName evidence="3">non-specific serine/threonine protein kinase</fullName>
        <ecNumber evidence="3">2.7.11.1</ecNumber>
    </recommendedName>
</protein>
<evidence type="ECO:0000313" key="22">
    <source>
        <dbReference type="Proteomes" id="UP001630127"/>
    </source>
</evidence>
<dbReference type="InterPro" id="IPR000719">
    <property type="entry name" value="Prot_kinase_dom"/>
</dbReference>
<dbReference type="InterPro" id="IPR011009">
    <property type="entry name" value="Kinase-like_dom_sf"/>
</dbReference>
<evidence type="ECO:0000256" key="16">
    <source>
        <dbReference type="ARBA" id="ARBA00023180"/>
    </source>
</evidence>
<comment type="catalytic activity">
    <reaction evidence="17">
        <text>L-threonyl-[protein] + ATP = O-phospho-L-threonyl-[protein] + ADP + H(+)</text>
        <dbReference type="Rhea" id="RHEA:46608"/>
        <dbReference type="Rhea" id="RHEA-COMP:11060"/>
        <dbReference type="Rhea" id="RHEA-COMP:11605"/>
        <dbReference type="ChEBI" id="CHEBI:15378"/>
        <dbReference type="ChEBI" id="CHEBI:30013"/>
        <dbReference type="ChEBI" id="CHEBI:30616"/>
        <dbReference type="ChEBI" id="CHEBI:61977"/>
        <dbReference type="ChEBI" id="CHEBI:456216"/>
        <dbReference type="EC" id="2.7.11.1"/>
    </reaction>
</comment>
<comment type="subcellular location">
    <subcellularLocation>
        <location evidence="1">Membrane</location>
        <topology evidence="1">Single-pass type I membrane protein</topology>
    </subcellularLocation>
</comment>
<dbReference type="PANTHER" id="PTHR48006:SF102">
    <property type="entry name" value="LEUCINE-RICH REPEAT-CONTAINING PROTEIN DDB_G0281931-RELATED"/>
    <property type="match status" value="1"/>
</dbReference>
<evidence type="ECO:0000256" key="15">
    <source>
        <dbReference type="ARBA" id="ARBA00023170"/>
    </source>
</evidence>
<feature type="region of interest" description="Disordered" evidence="19">
    <location>
        <begin position="172"/>
        <end position="203"/>
    </location>
</feature>
<evidence type="ECO:0000256" key="11">
    <source>
        <dbReference type="ARBA" id="ARBA00022777"/>
    </source>
</evidence>
<organism evidence="21 22">
    <name type="scientific">Cinchona calisaya</name>
    <dbReference type="NCBI Taxonomy" id="153742"/>
    <lineage>
        <taxon>Eukaryota</taxon>
        <taxon>Viridiplantae</taxon>
        <taxon>Streptophyta</taxon>
        <taxon>Embryophyta</taxon>
        <taxon>Tracheophyta</taxon>
        <taxon>Spermatophyta</taxon>
        <taxon>Magnoliopsida</taxon>
        <taxon>eudicotyledons</taxon>
        <taxon>Gunneridae</taxon>
        <taxon>Pentapetalae</taxon>
        <taxon>asterids</taxon>
        <taxon>lamiids</taxon>
        <taxon>Gentianales</taxon>
        <taxon>Rubiaceae</taxon>
        <taxon>Cinchonoideae</taxon>
        <taxon>Cinchoneae</taxon>
        <taxon>Cinchona</taxon>
    </lineage>
</organism>
<gene>
    <name evidence="21" type="ORF">ACH5RR_016420</name>
</gene>
<dbReference type="Gene3D" id="1.10.510.10">
    <property type="entry name" value="Transferase(Phosphotransferase) domain 1"/>
    <property type="match status" value="2"/>
</dbReference>
<keyword evidence="14" id="KW-0472">Membrane</keyword>
<keyword evidence="16" id="KW-0325">Glycoprotein</keyword>
<keyword evidence="10" id="KW-0547">Nucleotide-binding</keyword>
<dbReference type="InterPro" id="IPR051824">
    <property type="entry name" value="LRR_Rcpt-Like_S/T_Kinase"/>
</dbReference>
<dbReference type="FunFam" id="1.10.510.10:FF:000016">
    <property type="entry name" value="Somatic embryogenesis receptor-like kinase 1"/>
    <property type="match status" value="1"/>
</dbReference>
<evidence type="ECO:0000256" key="10">
    <source>
        <dbReference type="ARBA" id="ARBA00022741"/>
    </source>
</evidence>
<dbReference type="SUPFAM" id="SSF56112">
    <property type="entry name" value="Protein kinase-like (PK-like)"/>
    <property type="match status" value="2"/>
</dbReference>
<evidence type="ECO:0000256" key="5">
    <source>
        <dbReference type="ARBA" id="ARBA00022614"/>
    </source>
</evidence>
<name>A0ABD2ZXZ0_9GENT</name>
<evidence type="ECO:0000313" key="21">
    <source>
        <dbReference type="EMBL" id="KAL3523586.1"/>
    </source>
</evidence>
<evidence type="ECO:0000256" key="1">
    <source>
        <dbReference type="ARBA" id="ARBA00004479"/>
    </source>
</evidence>
<dbReference type="Pfam" id="PF07714">
    <property type="entry name" value="PK_Tyr_Ser-Thr"/>
    <property type="match status" value="1"/>
</dbReference>
<accession>A0ABD2ZXZ0</accession>
<dbReference type="AlphaFoldDB" id="A0ABD2ZXZ0"/>
<keyword evidence="6" id="KW-0808">Transferase</keyword>
<evidence type="ECO:0000256" key="9">
    <source>
        <dbReference type="ARBA" id="ARBA00022737"/>
    </source>
</evidence>
<keyword evidence="9" id="KW-0677">Repeat</keyword>
<keyword evidence="22" id="KW-1185">Reference proteome</keyword>
<dbReference type="GO" id="GO:0004674">
    <property type="term" value="F:protein serine/threonine kinase activity"/>
    <property type="evidence" value="ECO:0007669"/>
    <property type="project" value="UniProtKB-KW"/>
</dbReference>
<keyword evidence="7" id="KW-0812">Transmembrane</keyword>
<dbReference type="GO" id="GO:0005524">
    <property type="term" value="F:ATP binding"/>
    <property type="evidence" value="ECO:0007669"/>
    <property type="project" value="UniProtKB-KW"/>
</dbReference>
<dbReference type="PROSITE" id="PS50011">
    <property type="entry name" value="PROTEIN_KINASE_DOM"/>
    <property type="match status" value="1"/>
</dbReference>
<evidence type="ECO:0000256" key="13">
    <source>
        <dbReference type="ARBA" id="ARBA00022989"/>
    </source>
</evidence>
<evidence type="ECO:0000256" key="2">
    <source>
        <dbReference type="ARBA" id="ARBA00008684"/>
    </source>
</evidence>
<dbReference type="PANTHER" id="PTHR48006">
    <property type="entry name" value="LEUCINE-RICH REPEAT-CONTAINING PROTEIN DDB_G0281931-RELATED"/>
    <property type="match status" value="1"/>
</dbReference>
<dbReference type="Gene3D" id="3.30.200.20">
    <property type="entry name" value="Phosphorylase Kinase, domain 1"/>
    <property type="match status" value="2"/>
</dbReference>
<evidence type="ECO:0000256" key="18">
    <source>
        <dbReference type="ARBA" id="ARBA00048679"/>
    </source>
</evidence>
<dbReference type="EMBL" id="JBJUIK010000007">
    <property type="protein sequence ID" value="KAL3523586.1"/>
    <property type="molecule type" value="Genomic_DNA"/>
</dbReference>
<dbReference type="FunFam" id="3.30.200.20:FF:000015">
    <property type="entry name" value="Somatic embryogenesis receptor kinase 1"/>
    <property type="match status" value="1"/>
</dbReference>
<proteinExistence type="inferred from homology"/>
<keyword evidence="15" id="KW-0675">Receptor</keyword>
<keyword evidence="8" id="KW-0732">Signal</keyword>
<keyword evidence="11" id="KW-0418">Kinase</keyword>
<evidence type="ECO:0000256" key="6">
    <source>
        <dbReference type="ARBA" id="ARBA00022679"/>
    </source>
</evidence>
<dbReference type="InterPro" id="IPR008271">
    <property type="entry name" value="Ser/Thr_kinase_AS"/>
</dbReference>
<comment type="catalytic activity">
    <reaction evidence="18">
        <text>L-seryl-[protein] + ATP = O-phospho-L-seryl-[protein] + ADP + H(+)</text>
        <dbReference type="Rhea" id="RHEA:17989"/>
        <dbReference type="Rhea" id="RHEA-COMP:9863"/>
        <dbReference type="Rhea" id="RHEA-COMP:11604"/>
        <dbReference type="ChEBI" id="CHEBI:15378"/>
        <dbReference type="ChEBI" id="CHEBI:29999"/>
        <dbReference type="ChEBI" id="CHEBI:30616"/>
        <dbReference type="ChEBI" id="CHEBI:83421"/>
        <dbReference type="ChEBI" id="CHEBI:456216"/>
        <dbReference type="EC" id="2.7.11.1"/>
    </reaction>
</comment>
<evidence type="ECO:0000256" key="7">
    <source>
        <dbReference type="ARBA" id="ARBA00022692"/>
    </source>
</evidence>
<dbReference type="SMART" id="SM00220">
    <property type="entry name" value="S_TKc"/>
    <property type="match status" value="1"/>
</dbReference>
<dbReference type="PROSITE" id="PS00108">
    <property type="entry name" value="PROTEIN_KINASE_ST"/>
    <property type="match status" value="1"/>
</dbReference>
<keyword evidence="4" id="KW-0723">Serine/threonine-protein kinase</keyword>
<evidence type="ECO:0000256" key="8">
    <source>
        <dbReference type="ARBA" id="ARBA00022729"/>
    </source>
</evidence>
<feature type="domain" description="Protein kinase" evidence="20">
    <location>
        <begin position="224"/>
        <end position="501"/>
    </location>
</feature>
<dbReference type="GO" id="GO:0016020">
    <property type="term" value="C:membrane"/>
    <property type="evidence" value="ECO:0007669"/>
    <property type="project" value="UniProtKB-SubCell"/>
</dbReference>
<feature type="region of interest" description="Disordered" evidence="19">
    <location>
        <begin position="1"/>
        <end position="22"/>
    </location>
</feature>
<keyword evidence="13" id="KW-1133">Transmembrane helix</keyword>
<reference evidence="21 22" key="1">
    <citation type="submission" date="2024-11" db="EMBL/GenBank/DDBJ databases">
        <title>A near-complete genome assembly of Cinchona calisaya.</title>
        <authorList>
            <person name="Lian D.C."/>
            <person name="Zhao X.W."/>
            <person name="Wei L."/>
        </authorList>
    </citation>
    <scope>NUCLEOTIDE SEQUENCE [LARGE SCALE GENOMIC DNA]</scope>
    <source>
        <tissue evidence="21">Nenye</tissue>
    </source>
</reference>
<evidence type="ECO:0000259" key="20">
    <source>
        <dbReference type="PROSITE" id="PS50011"/>
    </source>
</evidence>
<keyword evidence="5" id="KW-0433">Leucine-rich repeat</keyword>
<comment type="similarity">
    <text evidence="2">Belongs to the protein kinase superfamily. Ser/Thr protein kinase family.</text>
</comment>
<evidence type="ECO:0000256" key="4">
    <source>
        <dbReference type="ARBA" id="ARBA00022527"/>
    </source>
</evidence>
<evidence type="ECO:0000256" key="17">
    <source>
        <dbReference type="ARBA" id="ARBA00047899"/>
    </source>
</evidence>
<keyword evidence="12" id="KW-0067">ATP-binding</keyword>
<sequence length="541" mass="61304">MLAEDENLNTALEECEDQDPEVHPGQLKRFSLRELQFATDNFSIKKILGRGGFGKVYKGRLADGSLVTVKRMKEERTQERLLVYPCMVNGSVASCLRDKTDVFGYGMMLLELITGQRAFDLARLANNENVMLLEWVALLCTQNSTTKRPKMSEVIKMLEGGGLAERWEEWQTEGDGLGDGPDGWANRGEGWQTEVDGEDQDPEVHPEQQKRFSLHELQVATDNFSIINSLDLGCFGKVYKGRLADGSLVVIKRMKEGRTRDRELQFYTQIEINSIAVHRNLLPLRGFCTTSTERLLVYPCMVNGSVASRLRERPKTQPPLDWPIRKRSALGSARCLAYLNEECDVKIIHRDIKASNILLNDEFEAVVGDLGLAKLIDNLDTHFTTAVRGTIGYIAPEYLYNGKCSEKTDVFGYGIMLLELITGQRAFGLACVAYDHDAMLLDWIKGLLKEKKLETLVDADLQGNYAVDELEQLIQVALLCTHHSPTRRPKMSEVTKMLEGYGLAERWQEWQMEEMSRRNQINTTDWIFGDSISADELSRSR</sequence>
<feature type="compositionally biased region" description="Acidic residues" evidence="19">
    <location>
        <begin position="1"/>
        <end position="19"/>
    </location>
</feature>
<evidence type="ECO:0000256" key="12">
    <source>
        <dbReference type="ARBA" id="ARBA00022840"/>
    </source>
</evidence>
<evidence type="ECO:0000256" key="14">
    <source>
        <dbReference type="ARBA" id="ARBA00023136"/>
    </source>
</evidence>
<evidence type="ECO:0000256" key="3">
    <source>
        <dbReference type="ARBA" id="ARBA00012513"/>
    </source>
</evidence>
<dbReference type="EC" id="2.7.11.1" evidence="3"/>
<comment type="caution">
    <text evidence="21">The sequence shown here is derived from an EMBL/GenBank/DDBJ whole genome shotgun (WGS) entry which is preliminary data.</text>
</comment>
<evidence type="ECO:0000256" key="19">
    <source>
        <dbReference type="SAM" id="MobiDB-lite"/>
    </source>
</evidence>